<accession>A0A6H0Y0C6</accession>
<dbReference type="GO" id="GO:0003727">
    <property type="term" value="F:single-stranded RNA binding"/>
    <property type="evidence" value="ECO:0007669"/>
    <property type="project" value="TreeGrafter"/>
</dbReference>
<dbReference type="PANTHER" id="PTHR12124">
    <property type="entry name" value="POLYMYOSITIS/SCLERODERMA AUTOANTIGEN-RELATED"/>
    <property type="match status" value="1"/>
</dbReference>
<dbReference type="InterPro" id="IPR044876">
    <property type="entry name" value="HRDC_dom_sf"/>
</dbReference>
<dbReference type="GO" id="GO:0071044">
    <property type="term" value="P:histone mRNA catabolic process"/>
    <property type="evidence" value="ECO:0007669"/>
    <property type="project" value="TreeGrafter"/>
</dbReference>
<dbReference type="InterPro" id="IPR010997">
    <property type="entry name" value="HRDC-like_sf"/>
</dbReference>
<evidence type="ECO:0000256" key="8">
    <source>
        <dbReference type="ARBA" id="ARBA00043957"/>
    </source>
</evidence>
<dbReference type="GO" id="GO:0071035">
    <property type="term" value="P:nuclear polyadenylation-dependent rRNA catabolic process"/>
    <property type="evidence" value="ECO:0007669"/>
    <property type="project" value="TreeGrafter"/>
</dbReference>
<feature type="domain" description="HRDC" evidence="11">
    <location>
        <begin position="373"/>
        <end position="453"/>
    </location>
</feature>
<dbReference type="GO" id="GO:0000176">
    <property type="term" value="C:nuclear exosome (RNase complex)"/>
    <property type="evidence" value="ECO:0007669"/>
    <property type="project" value="TreeGrafter"/>
</dbReference>
<reference evidence="12 13" key="1">
    <citation type="journal article" date="2016" name="Sci. Rep.">
        <title>Peltaster fructicola genome reveals evolution from an invasive phytopathogen to an ectophytic parasite.</title>
        <authorList>
            <person name="Xu C."/>
            <person name="Chen H."/>
            <person name="Gleason M.L."/>
            <person name="Xu J.R."/>
            <person name="Liu H."/>
            <person name="Zhang R."/>
            <person name="Sun G."/>
        </authorList>
    </citation>
    <scope>NUCLEOTIDE SEQUENCE [LARGE SCALE GENOMIC DNA]</scope>
    <source>
        <strain evidence="12 13">LNHT1506</strain>
    </source>
</reference>
<evidence type="ECO:0000256" key="7">
    <source>
        <dbReference type="ARBA" id="ARBA00023242"/>
    </source>
</evidence>
<evidence type="ECO:0000256" key="6">
    <source>
        <dbReference type="ARBA" id="ARBA00022839"/>
    </source>
</evidence>
<dbReference type="CDD" id="cd06147">
    <property type="entry name" value="Rrp6p_like_exo"/>
    <property type="match status" value="1"/>
</dbReference>
<keyword evidence="2" id="KW-0698">rRNA processing</keyword>
<dbReference type="GO" id="GO:0071038">
    <property type="term" value="P:TRAMP-dependent tRNA surveillance pathway"/>
    <property type="evidence" value="ECO:0007669"/>
    <property type="project" value="TreeGrafter"/>
</dbReference>
<dbReference type="FunFam" id="1.10.150.80:FF:000001">
    <property type="entry name" value="Putative exosome component 10"/>
    <property type="match status" value="1"/>
</dbReference>
<dbReference type="GO" id="GO:0000467">
    <property type="term" value="P:exonucleolytic trimming to generate mature 3'-end of 5.8S rRNA from tricistronic rRNA transcript (SSU-rRNA, 5.8S rRNA, LSU-rRNA)"/>
    <property type="evidence" value="ECO:0007669"/>
    <property type="project" value="InterPro"/>
</dbReference>
<dbReference type="GO" id="GO:0071039">
    <property type="term" value="P:nuclear polyadenylation-dependent CUT catabolic process"/>
    <property type="evidence" value="ECO:0007669"/>
    <property type="project" value="TreeGrafter"/>
</dbReference>
<dbReference type="GO" id="GO:0071036">
    <property type="term" value="P:nuclear polyadenylation-dependent snoRNA catabolic process"/>
    <property type="evidence" value="ECO:0007669"/>
    <property type="project" value="TreeGrafter"/>
</dbReference>
<dbReference type="OrthoDB" id="2250022at2759"/>
<comment type="similarity">
    <text evidence="8">Belongs to the exosome component 10/RRP6 family.</text>
</comment>
<feature type="region of interest" description="Disordered" evidence="10">
    <location>
        <begin position="604"/>
        <end position="688"/>
    </location>
</feature>
<dbReference type="SMART" id="SM00474">
    <property type="entry name" value="35EXOc"/>
    <property type="match status" value="1"/>
</dbReference>
<protein>
    <recommendedName>
        <fullName evidence="11">HRDC domain-containing protein</fullName>
    </recommendedName>
</protein>
<dbReference type="Pfam" id="PF01612">
    <property type="entry name" value="DNA_pol_A_exo1"/>
    <property type="match status" value="1"/>
</dbReference>
<dbReference type="InterPro" id="IPR049559">
    <property type="entry name" value="Rrp6p-like_exo"/>
</dbReference>
<dbReference type="GO" id="GO:0071040">
    <property type="term" value="P:nuclear polyadenylation-dependent antisense transcript catabolic process"/>
    <property type="evidence" value="ECO:0007669"/>
    <property type="project" value="TreeGrafter"/>
</dbReference>
<feature type="coiled-coil region" evidence="9">
    <location>
        <begin position="141"/>
        <end position="175"/>
    </location>
</feature>
<evidence type="ECO:0000256" key="1">
    <source>
        <dbReference type="ARBA" id="ARBA00004123"/>
    </source>
</evidence>
<evidence type="ECO:0000256" key="2">
    <source>
        <dbReference type="ARBA" id="ARBA00022552"/>
    </source>
</evidence>
<keyword evidence="7" id="KW-0539">Nucleus</keyword>
<dbReference type="SMART" id="SM00341">
    <property type="entry name" value="HRDC"/>
    <property type="match status" value="1"/>
</dbReference>
<dbReference type="Pfam" id="PF00570">
    <property type="entry name" value="HRDC"/>
    <property type="match status" value="1"/>
</dbReference>
<dbReference type="GO" id="GO:0000166">
    <property type="term" value="F:nucleotide binding"/>
    <property type="evidence" value="ECO:0007669"/>
    <property type="project" value="InterPro"/>
</dbReference>
<dbReference type="InterPro" id="IPR002121">
    <property type="entry name" value="HRDC_dom"/>
</dbReference>
<dbReference type="Gene3D" id="3.30.420.10">
    <property type="entry name" value="Ribonuclease H-like superfamily/Ribonuclease H"/>
    <property type="match status" value="1"/>
</dbReference>
<dbReference type="FunFam" id="3.30.420.10:FF:000059">
    <property type="entry name" value="Exosome complex exonuclease Rrp6"/>
    <property type="match status" value="1"/>
</dbReference>
<sequence length="688" mass="78426">MRGFFTLRKIFWALRLRTRILLERADTVLDEFTGAVKRLTPRETTPSAKNGPQRLAASFRTQDIEKPQLLFDNRVDNHPRGPFKPLLTSKPHSATPLQDEPEVLEETEAPAFRHPYQQEIEHFTYPKSIYTHADPVMYTPFDETEATYVDTEEALDAMIEELKTAEEIAVDLEHHDNRSYIGIVSLMQISTRNHDWIVDTLMPWRRKLSRLNEVFTDPSIIKVFHGAFMDIMWLQRDFGVYIVGLFDTYAAARALGYTHASYAYLLKSFTDVDAKKQYQMADWRIRPLPRELVDYARSDTHYLLYVYDNMRNELLQKSNLASPKLTKDKIWDVQERSKETALQRYEHPTYDAQYGQGTMGWFKMLSRTPVNYSREEFSVFRAIHQWRDDVAREQDDSLHYVLPNHQIFSIAKAMPTTNADLLRVAQPLTQTVRLRADELVAAIVQAKEAAQDGPEMIDILNMFDTSAAKRAAVAARPDPPSSQLHGVSAFLKKAAGTLGAPLLSSLPLRSMTSMFWGNTTNHDTQQNEGIFAEPVETALPRVPSPIATPAQEPLKHEDEDVFILKELNKKRKFTAVADEHDGMKLQADEVALPDEDADRARLKAERKRARKDAKRAAKAGGDEANGAHADELPFDYASAPSVLHQPPEDKKARKAKKTFDPYSKSMHAPKGLPRVQKESAGRSMTFSR</sequence>
<evidence type="ECO:0000256" key="4">
    <source>
        <dbReference type="ARBA" id="ARBA00022801"/>
    </source>
</evidence>
<dbReference type="SUPFAM" id="SSF47819">
    <property type="entry name" value="HRDC-like"/>
    <property type="match status" value="1"/>
</dbReference>
<proteinExistence type="inferred from homology"/>
<keyword evidence="4" id="KW-0378">Hydrolase</keyword>
<dbReference type="Proteomes" id="UP000503462">
    <property type="component" value="Chromosome 4"/>
</dbReference>
<dbReference type="GO" id="GO:0005730">
    <property type="term" value="C:nucleolus"/>
    <property type="evidence" value="ECO:0007669"/>
    <property type="project" value="TreeGrafter"/>
</dbReference>
<dbReference type="PANTHER" id="PTHR12124:SF47">
    <property type="entry name" value="EXOSOME COMPONENT 10"/>
    <property type="match status" value="1"/>
</dbReference>
<keyword evidence="3" id="KW-0540">Nuclease</keyword>
<feature type="region of interest" description="Disordered" evidence="10">
    <location>
        <begin position="81"/>
        <end position="102"/>
    </location>
</feature>
<dbReference type="PROSITE" id="PS50967">
    <property type="entry name" value="HRDC"/>
    <property type="match status" value="1"/>
</dbReference>
<dbReference type="InterPro" id="IPR036397">
    <property type="entry name" value="RNaseH_sf"/>
</dbReference>
<dbReference type="InterPro" id="IPR002562">
    <property type="entry name" value="3'-5'_exonuclease_dom"/>
</dbReference>
<dbReference type="Gene3D" id="1.10.150.80">
    <property type="entry name" value="HRDC domain"/>
    <property type="match status" value="1"/>
</dbReference>
<evidence type="ECO:0000259" key="11">
    <source>
        <dbReference type="PROSITE" id="PS50967"/>
    </source>
</evidence>
<dbReference type="InterPro" id="IPR045092">
    <property type="entry name" value="Rrp6-like"/>
</dbReference>
<dbReference type="InterPro" id="IPR012337">
    <property type="entry name" value="RNaseH-like_sf"/>
</dbReference>
<organism evidence="12 13">
    <name type="scientific">Peltaster fructicola</name>
    <dbReference type="NCBI Taxonomy" id="286661"/>
    <lineage>
        <taxon>Eukaryota</taxon>
        <taxon>Fungi</taxon>
        <taxon>Dikarya</taxon>
        <taxon>Ascomycota</taxon>
        <taxon>Pezizomycotina</taxon>
        <taxon>Dothideomycetes</taxon>
        <taxon>Dothideomycetes incertae sedis</taxon>
        <taxon>Peltaster</taxon>
    </lineage>
</organism>
<gene>
    <name evidence="12" type="ORF">AMS68_005888</name>
</gene>
<comment type="subcellular location">
    <subcellularLocation>
        <location evidence="1">Nucleus</location>
    </subcellularLocation>
</comment>
<evidence type="ECO:0000256" key="10">
    <source>
        <dbReference type="SAM" id="MobiDB-lite"/>
    </source>
</evidence>
<evidence type="ECO:0000313" key="12">
    <source>
        <dbReference type="EMBL" id="QIX00371.1"/>
    </source>
</evidence>
<keyword evidence="13" id="KW-1185">Reference proteome</keyword>
<dbReference type="EMBL" id="CP051142">
    <property type="protein sequence ID" value="QIX00371.1"/>
    <property type="molecule type" value="Genomic_DNA"/>
</dbReference>
<evidence type="ECO:0000256" key="5">
    <source>
        <dbReference type="ARBA" id="ARBA00022835"/>
    </source>
</evidence>
<keyword evidence="6" id="KW-0269">Exonuclease</keyword>
<dbReference type="SUPFAM" id="SSF53098">
    <property type="entry name" value="Ribonuclease H-like"/>
    <property type="match status" value="1"/>
</dbReference>
<evidence type="ECO:0000256" key="9">
    <source>
        <dbReference type="SAM" id="Coils"/>
    </source>
</evidence>
<keyword evidence="9" id="KW-0175">Coiled coil</keyword>
<dbReference type="GO" id="GO:0000175">
    <property type="term" value="F:3'-5'-RNA exonuclease activity"/>
    <property type="evidence" value="ECO:0007669"/>
    <property type="project" value="InterPro"/>
</dbReference>
<name>A0A6H0Y0C6_9PEZI</name>
<evidence type="ECO:0000313" key="13">
    <source>
        <dbReference type="Proteomes" id="UP000503462"/>
    </source>
</evidence>
<keyword evidence="5" id="KW-0271">Exosome</keyword>
<feature type="compositionally biased region" description="Basic residues" evidence="10">
    <location>
        <begin position="604"/>
        <end position="617"/>
    </location>
</feature>
<dbReference type="AlphaFoldDB" id="A0A6H0Y0C6"/>
<dbReference type="GO" id="GO:0071051">
    <property type="term" value="P:poly(A)-dependent snoRNA 3'-end processing"/>
    <property type="evidence" value="ECO:0007669"/>
    <property type="project" value="TreeGrafter"/>
</dbReference>
<dbReference type="GO" id="GO:0071037">
    <property type="term" value="P:nuclear polyadenylation-dependent snRNA catabolic process"/>
    <property type="evidence" value="ECO:0007669"/>
    <property type="project" value="TreeGrafter"/>
</dbReference>
<evidence type="ECO:0000256" key="3">
    <source>
        <dbReference type="ARBA" id="ARBA00022722"/>
    </source>
</evidence>